<evidence type="ECO:0000313" key="11">
    <source>
        <dbReference type="Proteomes" id="UP001065549"/>
    </source>
</evidence>
<dbReference type="Pfam" id="PF04397">
    <property type="entry name" value="LytTR"/>
    <property type="match status" value="1"/>
</dbReference>
<keyword evidence="7" id="KW-0597">Phosphoprotein</keyword>
<dbReference type="SMART" id="SM00448">
    <property type="entry name" value="REC"/>
    <property type="match status" value="1"/>
</dbReference>
<accession>A0A9J6QSI3</accession>
<evidence type="ECO:0000256" key="6">
    <source>
        <dbReference type="ARBA" id="ARBA00037164"/>
    </source>
</evidence>
<dbReference type="PROSITE" id="PS50930">
    <property type="entry name" value="HTH_LYTTR"/>
    <property type="match status" value="1"/>
</dbReference>
<gene>
    <name evidence="10" type="ORF">OBO34_11505</name>
</gene>
<dbReference type="InterPro" id="IPR007492">
    <property type="entry name" value="LytTR_DNA-bd_dom"/>
</dbReference>
<evidence type="ECO:0000256" key="5">
    <source>
        <dbReference type="ARBA" id="ARBA00024867"/>
    </source>
</evidence>
<protein>
    <recommendedName>
        <fullName evidence="1">Stage 0 sporulation protein A homolog</fullName>
    </recommendedName>
</protein>
<name>A0A9J6QSI3_9FIRM</name>
<feature type="modified residue" description="4-aspartylphosphate" evidence="7">
    <location>
        <position position="57"/>
    </location>
</feature>
<keyword evidence="2" id="KW-0963">Cytoplasm</keyword>
<dbReference type="AlphaFoldDB" id="A0A9J6QSI3"/>
<dbReference type="EMBL" id="JAOSHN010000004">
    <property type="protein sequence ID" value="MCU7378981.1"/>
    <property type="molecule type" value="Genomic_DNA"/>
</dbReference>
<evidence type="ECO:0000259" key="9">
    <source>
        <dbReference type="PROSITE" id="PS50930"/>
    </source>
</evidence>
<dbReference type="InterPro" id="IPR011006">
    <property type="entry name" value="CheY-like_superfamily"/>
</dbReference>
<dbReference type="SUPFAM" id="SSF52172">
    <property type="entry name" value="CheY-like"/>
    <property type="match status" value="1"/>
</dbReference>
<dbReference type="InterPro" id="IPR046947">
    <property type="entry name" value="LytR-like"/>
</dbReference>
<evidence type="ECO:0000256" key="4">
    <source>
        <dbReference type="ARBA" id="ARBA00023159"/>
    </source>
</evidence>
<evidence type="ECO:0000313" key="10">
    <source>
        <dbReference type="EMBL" id="MCU7378981.1"/>
    </source>
</evidence>
<comment type="function">
    <text evidence="5">May play the central regulatory role in sporulation. It may be an element of the effector pathway responsible for the activation of sporulation genes in response to nutritional stress. Spo0A may act in concert with spo0H (a sigma factor) to control the expression of some genes that are critical to the sporulation process.</text>
</comment>
<comment type="caution">
    <text evidence="10">The sequence shown here is derived from an EMBL/GenBank/DDBJ whole genome shotgun (WGS) entry which is preliminary data.</text>
</comment>
<reference evidence="10" key="1">
    <citation type="submission" date="2022-09" db="EMBL/GenBank/DDBJ databases">
        <title>Culturomic study of gut microbiota in children with autism spectrum disorder.</title>
        <authorList>
            <person name="Efimov B.A."/>
            <person name="Chaplin A.V."/>
            <person name="Sokolova S.R."/>
            <person name="Pikina A.P."/>
            <person name="Korzhanova M."/>
            <person name="Belova V."/>
            <person name="Korostin D."/>
        </authorList>
    </citation>
    <scope>NUCLEOTIDE SEQUENCE</scope>
    <source>
        <strain evidence="10">ASD5510</strain>
    </source>
</reference>
<dbReference type="RefSeq" id="WP_148397665.1">
    <property type="nucleotide sequence ID" value="NZ_JAOSHN010000004.1"/>
</dbReference>
<dbReference type="Gene3D" id="3.40.50.2300">
    <property type="match status" value="1"/>
</dbReference>
<evidence type="ECO:0000256" key="1">
    <source>
        <dbReference type="ARBA" id="ARBA00018672"/>
    </source>
</evidence>
<dbReference type="Proteomes" id="UP001065549">
    <property type="component" value="Unassembled WGS sequence"/>
</dbReference>
<proteinExistence type="predicted"/>
<keyword evidence="3" id="KW-0902">Two-component regulatory system</keyword>
<dbReference type="PANTHER" id="PTHR37299">
    <property type="entry name" value="TRANSCRIPTIONAL REGULATOR-RELATED"/>
    <property type="match status" value="1"/>
</dbReference>
<dbReference type="Pfam" id="PF00072">
    <property type="entry name" value="Response_reg"/>
    <property type="match status" value="1"/>
</dbReference>
<dbReference type="SMART" id="SM00850">
    <property type="entry name" value="LytTR"/>
    <property type="match status" value="1"/>
</dbReference>
<keyword evidence="4" id="KW-0010">Activator</keyword>
<feature type="domain" description="Response regulatory" evidence="8">
    <location>
        <begin position="3"/>
        <end position="120"/>
    </location>
</feature>
<organism evidence="10 11">
    <name type="scientific">Hominibacterium faecale</name>
    <dbReference type="NCBI Taxonomy" id="2839743"/>
    <lineage>
        <taxon>Bacteria</taxon>
        <taxon>Bacillati</taxon>
        <taxon>Bacillota</taxon>
        <taxon>Clostridia</taxon>
        <taxon>Peptostreptococcales</taxon>
        <taxon>Anaerovoracaceae</taxon>
        <taxon>Hominibacterium</taxon>
    </lineage>
</organism>
<keyword evidence="10" id="KW-0238">DNA-binding</keyword>
<dbReference type="PANTHER" id="PTHR37299:SF3">
    <property type="entry name" value="STAGE 0 SPORULATION PROTEIN A HOMOLOG"/>
    <property type="match status" value="1"/>
</dbReference>
<feature type="domain" description="HTH LytTR-type" evidence="9">
    <location>
        <begin position="130"/>
        <end position="229"/>
    </location>
</feature>
<dbReference type="PROSITE" id="PS50110">
    <property type="entry name" value="RESPONSE_REGULATORY"/>
    <property type="match status" value="1"/>
</dbReference>
<dbReference type="GO" id="GO:0000156">
    <property type="term" value="F:phosphorelay response regulator activity"/>
    <property type="evidence" value="ECO:0007669"/>
    <property type="project" value="InterPro"/>
</dbReference>
<evidence type="ECO:0000256" key="3">
    <source>
        <dbReference type="ARBA" id="ARBA00023012"/>
    </source>
</evidence>
<evidence type="ECO:0000259" key="8">
    <source>
        <dbReference type="PROSITE" id="PS50110"/>
    </source>
</evidence>
<keyword evidence="11" id="KW-1185">Reference proteome</keyword>
<dbReference type="Gene3D" id="2.40.50.1020">
    <property type="entry name" value="LytTr DNA-binding domain"/>
    <property type="match status" value="1"/>
</dbReference>
<dbReference type="GO" id="GO:0003677">
    <property type="term" value="F:DNA binding"/>
    <property type="evidence" value="ECO:0007669"/>
    <property type="project" value="UniProtKB-KW"/>
</dbReference>
<dbReference type="CDD" id="cd00156">
    <property type="entry name" value="REC"/>
    <property type="match status" value="1"/>
</dbReference>
<sequence length="237" mass="28286">MVRVAFVDDSKAVIAQLEEYMAAIPLSYVDCSFFYSGQELLTYMEKTKEPFHIYFLDISMPGIDGIRTAETIRSQDRHCVIIFLTDYKEFVYQVFEVLPFRFLRKPLDQPAFADIFMQALEHLQTFSSLFFFKIGRERFQIPYGEILYFEAQGRRVRLKMEEKEFLFYMKIREIGRQVDNTLFVQCHVSYLVNMEQIHSISDRLVILKNGEQIPISKKYRQEVRSKHLDFVKWRCGK</sequence>
<comment type="function">
    <text evidence="6">Required for high-level post-exponential phase expression of a series of secreted proteins.</text>
</comment>
<evidence type="ECO:0000256" key="7">
    <source>
        <dbReference type="PROSITE-ProRule" id="PRU00169"/>
    </source>
</evidence>
<evidence type="ECO:0000256" key="2">
    <source>
        <dbReference type="ARBA" id="ARBA00022490"/>
    </source>
</evidence>
<dbReference type="InterPro" id="IPR001789">
    <property type="entry name" value="Sig_transdc_resp-reg_receiver"/>
</dbReference>